<keyword evidence="2 4" id="KW-0863">Zinc-finger</keyword>
<dbReference type="InterPro" id="IPR051834">
    <property type="entry name" value="RING_finger_E3_ligase"/>
</dbReference>
<evidence type="ECO:0000313" key="6">
    <source>
        <dbReference type="EMBL" id="NDV40500.1"/>
    </source>
</evidence>
<reference evidence="6" key="1">
    <citation type="journal article" date="2020" name="J. Eukaryot. Microbiol.">
        <title>De novo Sequencing, Assembly and Annotation of the Transcriptome for the Free-Living Testate Amoeba Arcella intermedia.</title>
        <authorList>
            <person name="Ribeiro G.M."/>
            <person name="Porfirio-Sousa A.L."/>
            <person name="Maurer-Alcala X.X."/>
            <person name="Katz L.A."/>
            <person name="Lahr D.J.G."/>
        </authorList>
    </citation>
    <scope>NUCLEOTIDE SEQUENCE</scope>
</reference>
<dbReference type="Gene3D" id="3.30.40.10">
    <property type="entry name" value="Zinc/RING finger domain, C3HC4 (zinc finger)"/>
    <property type="match status" value="1"/>
</dbReference>
<keyword evidence="1" id="KW-0479">Metal-binding</keyword>
<dbReference type="SUPFAM" id="SSF57850">
    <property type="entry name" value="RING/U-box"/>
    <property type="match status" value="1"/>
</dbReference>
<dbReference type="PROSITE" id="PS50089">
    <property type="entry name" value="ZF_RING_2"/>
    <property type="match status" value="1"/>
</dbReference>
<dbReference type="GO" id="GO:0005634">
    <property type="term" value="C:nucleus"/>
    <property type="evidence" value="ECO:0007669"/>
    <property type="project" value="TreeGrafter"/>
</dbReference>
<protein>
    <recommendedName>
        <fullName evidence="5">RING-type domain-containing protein</fullName>
    </recommendedName>
</protein>
<dbReference type="EMBL" id="GIBP01011531">
    <property type="protein sequence ID" value="NDV40500.1"/>
    <property type="molecule type" value="Transcribed_RNA"/>
</dbReference>
<organism evidence="6">
    <name type="scientific">Arcella intermedia</name>
    <dbReference type="NCBI Taxonomy" id="1963864"/>
    <lineage>
        <taxon>Eukaryota</taxon>
        <taxon>Amoebozoa</taxon>
        <taxon>Tubulinea</taxon>
        <taxon>Elardia</taxon>
        <taxon>Arcellinida</taxon>
        <taxon>Sphaerothecina</taxon>
        <taxon>Arcellidae</taxon>
        <taxon>Arcella</taxon>
    </lineage>
</organism>
<evidence type="ECO:0000256" key="2">
    <source>
        <dbReference type="ARBA" id="ARBA00022771"/>
    </source>
</evidence>
<dbReference type="InterPro" id="IPR013083">
    <property type="entry name" value="Znf_RING/FYVE/PHD"/>
</dbReference>
<dbReference type="SMART" id="SM00184">
    <property type="entry name" value="RING"/>
    <property type="match status" value="1"/>
</dbReference>
<proteinExistence type="predicted"/>
<dbReference type="GO" id="GO:0006511">
    <property type="term" value="P:ubiquitin-dependent protein catabolic process"/>
    <property type="evidence" value="ECO:0007669"/>
    <property type="project" value="TreeGrafter"/>
</dbReference>
<evidence type="ECO:0000256" key="1">
    <source>
        <dbReference type="ARBA" id="ARBA00022723"/>
    </source>
</evidence>
<evidence type="ECO:0000256" key="3">
    <source>
        <dbReference type="ARBA" id="ARBA00022833"/>
    </source>
</evidence>
<name>A0A6B2LUE7_9EUKA</name>
<dbReference type="AlphaFoldDB" id="A0A6B2LUE7"/>
<evidence type="ECO:0000256" key="4">
    <source>
        <dbReference type="PROSITE-ProRule" id="PRU00175"/>
    </source>
</evidence>
<evidence type="ECO:0000259" key="5">
    <source>
        <dbReference type="PROSITE" id="PS50089"/>
    </source>
</evidence>
<dbReference type="Pfam" id="PF13639">
    <property type="entry name" value="zf-RING_2"/>
    <property type="match status" value="1"/>
</dbReference>
<feature type="domain" description="RING-type" evidence="5">
    <location>
        <begin position="20"/>
        <end position="61"/>
    </location>
</feature>
<dbReference type="GO" id="GO:0061630">
    <property type="term" value="F:ubiquitin protein ligase activity"/>
    <property type="evidence" value="ECO:0007669"/>
    <property type="project" value="TreeGrafter"/>
</dbReference>
<dbReference type="PANTHER" id="PTHR45931:SF3">
    <property type="entry name" value="RING ZINC FINGER-CONTAINING PROTEIN"/>
    <property type="match status" value="1"/>
</dbReference>
<dbReference type="GO" id="GO:0008270">
    <property type="term" value="F:zinc ion binding"/>
    <property type="evidence" value="ECO:0007669"/>
    <property type="project" value="UniProtKB-KW"/>
</dbReference>
<keyword evidence="3" id="KW-0862">Zinc</keyword>
<sequence>MHNHTIPFNYNGELMEDTQCSICLNQYEINQKLRRLKCFHCFHQECIDEWLKTSKKCPICKEIVNQ</sequence>
<dbReference type="PANTHER" id="PTHR45931">
    <property type="entry name" value="SI:CH211-59O9.10"/>
    <property type="match status" value="1"/>
</dbReference>
<dbReference type="InterPro" id="IPR001841">
    <property type="entry name" value="Znf_RING"/>
</dbReference>
<accession>A0A6B2LUE7</accession>